<dbReference type="EMBL" id="JAODUP010000667">
    <property type="protein sequence ID" value="KAK2145646.1"/>
    <property type="molecule type" value="Genomic_DNA"/>
</dbReference>
<evidence type="ECO:0000256" key="4">
    <source>
        <dbReference type="ARBA" id="ARBA00023128"/>
    </source>
</evidence>
<dbReference type="AlphaFoldDB" id="A0AAD9MVR8"/>
<keyword evidence="5" id="KW-0687">Ribonucleoprotein</keyword>
<evidence type="ECO:0000256" key="3">
    <source>
        <dbReference type="ARBA" id="ARBA00022980"/>
    </source>
</evidence>
<keyword evidence="10" id="KW-1185">Reference proteome</keyword>
<dbReference type="FunFam" id="3.40.50.10490:FF:000026">
    <property type="entry name" value="28S ribosomal protein S2, mitochondrial"/>
    <property type="match status" value="1"/>
</dbReference>
<dbReference type="GO" id="GO:0003735">
    <property type="term" value="F:structural constituent of ribosome"/>
    <property type="evidence" value="ECO:0007669"/>
    <property type="project" value="InterPro"/>
</dbReference>
<evidence type="ECO:0000256" key="8">
    <source>
        <dbReference type="ARBA" id="ARBA00083109"/>
    </source>
</evidence>
<evidence type="ECO:0000313" key="9">
    <source>
        <dbReference type="EMBL" id="KAK2145646.1"/>
    </source>
</evidence>
<evidence type="ECO:0000256" key="5">
    <source>
        <dbReference type="ARBA" id="ARBA00023274"/>
    </source>
</evidence>
<dbReference type="NCBIfam" id="TIGR01011">
    <property type="entry name" value="rpsB_bact"/>
    <property type="match status" value="1"/>
</dbReference>
<dbReference type="Proteomes" id="UP001208570">
    <property type="component" value="Unassembled WGS sequence"/>
</dbReference>
<dbReference type="PANTHER" id="PTHR12534:SF0">
    <property type="entry name" value="SMALL RIBOSOMAL SUBUNIT PROTEIN US2M"/>
    <property type="match status" value="1"/>
</dbReference>
<dbReference type="HAMAP" id="MF_00291_B">
    <property type="entry name" value="Ribosomal_uS2_B"/>
    <property type="match status" value="1"/>
</dbReference>
<evidence type="ECO:0000256" key="1">
    <source>
        <dbReference type="ARBA" id="ARBA00004173"/>
    </source>
</evidence>
<dbReference type="SUPFAM" id="SSF52313">
    <property type="entry name" value="Ribosomal protein S2"/>
    <property type="match status" value="1"/>
</dbReference>
<evidence type="ECO:0000313" key="10">
    <source>
        <dbReference type="Proteomes" id="UP001208570"/>
    </source>
</evidence>
<reference evidence="9" key="1">
    <citation type="journal article" date="2023" name="Mol. Biol. Evol.">
        <title>Third-Generation Sequencing Reveals the Adaptive Role of the Epigenome in Three Deep-Sea Polychaetes.</title>
        <authorList>
            <person name="Perez M."/>
            <person name="Aroh O."/>
            <person name="Sun Y."/>
            <person name="Lan Y."/>
            <person name="Juniper S.K."/>
            <person name="Young C.R."/>
            <person name="Angers B."/>
            <person name="Qian P.Y."/>
        </authorList>
    </citation>
    <scope>NUCLEOTIDE SEQUENCE</scope>
    <source>
        <strain evidence="9">P08H-3</strain>
    </source>
</reference>
<comment type="similarity">
    <text evidence="2">Belongs to the universal ribosomal protein uS2 family.</text>
</comment>
<dbReference type="GO" id="GO:0006412">
    <property type="term" value="P:translation"/>
    <property type="evidence" value="ECO:0007669"/>
    <property type="project" value="InterPro"/>
</dbReference>
<keyword evidence="3" id="KW-0689">Ribosomal protein</keyword>
<name>A0AAD9MVR8_9ANNE</name>
<proteinExistence type="inferred from homology"/>
<dbReference type="CDD" id="cd01425">
    <property type="entry name" value="RPS2"/>
    <property type="match status" value="1"/>
</dbReference>
<organism evidence="9 10">
    <name type="scientific">Paralvinella palmiformis</name>
    <dbReference type="NCBI Taxonomy" id="53620"/>
    <lineage>
        <taxon>Eukaryota</taxon>
        <taxon>Metazoa</taxon>
        <taxon>Spiralia</taxon>
        <taxon>Lophotrochozoa</taxon>
        <taxon>Annelida</taxon>
        <taxon>Polychaeta</taxon>
        <taxon>Sedentaria</taxon>
        <taxon>Canalipalpata</taxon>
        <taxon>Terebellida</taxon>
        <taxon>Terebelliformia</taxon>
        <taxon>Alvinellidae</taxon>
        <taxon>Paralvinella</taxon>
    </lineage>
</organism>
<dbReference type="GO" id="GO:0005743">
    <property type="term" value="C:mitochondrial inner membrane"/>
    <property type="evidence" value="ECO:0007669"/>
    <property type="project" value="UniProtKB-ARBA"/>
</dbReference>
<dbReference type="InterPro" id="IPR023591">
    <property type="entry name" value="Ribosomal_uS2_flav_dom_sf"/>
</dbReference>
<gene>
    <name evidence="9" type="ORF">LSH36_667g01018</name>
</gene>
<dbReference type="Pfam" id="PF00318">
    <property type="entry name" value="Ribosomal_S2"/>
    <property type="match status" value="1"/>
</dbReference>
<comment type="function">
    <text evidence="6">Required for mitoribosome formation and stability, and mitochondrial translation.</text>
</comment>
<evidence type="ECO:0000256" key="2">
    <source>
        <dbReference type="ARBA" id="ARBA00006242"/>
    </source>
</evidence>
<evidence type="ECO:0000256" key="6">
    <source>
        <dbReference type="ARBA" id="ARBA00059792"/>
    </source>
</evidence>
<dbReference type="InterPro" id="IPR005706">
    <property type="entry name" value="Ribosomal_uS2_bac/mit/plastid"/>
</dbReference>
<dbReference type="PANTHER" id="PTHR12534">
    <property type="entry name" value="30S RIBOSOMAL PROTEIN S2 PROKARYOTIC AND ORGANELLAR"/>
    <property type="match status" value="1"/>
</dbReference>
<dbReference type="InterPro" id="IPR001865">
    <property type="entry name" value="Ribosomal_uS2"/>
</dbReference>
<comment type="subcellular location">
    <subcellularLocation>
        <location evidence="1">Mitochondrion</location>
    </subcellularLocation>
</comment>
<evidence type="ECO:0000256" key="7">
    <source>
        <dbReference type="ARBA" id="ARBA00071390"/>
    </source>
</evidence>
<dbReference type="GO" id="GO:0005763">
    <property type="term" value="C:mitochondrial small ribosomal subunit"/>
    <property type="evidence" value="ECO:0007669"/>
    <property type="project" value="UniProtKB-ARBA"/>
</dbReference>
<dbReference type="PRINTS" id="PR00395">
    <property type="entry name" value="RIBOSOMALS2"/>
</dbReference>
<accession>A0AAD9MVR8</accession>
<comment type="caution">
    <text evidence="9">The sequence shown here is derived from an EMBL/GenBank/DDBJ whole genome shotgun (WGS) entry which is preliminary data.</text>
</comment>
<protein>
    <recommendedName>
        <fullName evidence="7">Small ribosomal subunit protein uS2m</fullName>
    </recommendedName>
    <alternativeName>
        <fullName evidence="8">28S ribosomal protein S2, mitochondrial</fullName>
    </alternativeName>
</protein>
<sequence>MISVVCRSPRQHVLKYFSKHIKVLGTPYSTRVDAKQEEVLDKVDQPDSETTLADSVTDPLKHDDYFNVKSMFTKHDLFKARVHFGHKVGVRNPYMLPYLFGNRLGSDIIDLEQTVDHLQRALNVTAHMAYREGVIMFLTRNRQMLLLVEQTAKECGEYSYCRYWRGGTFTNAATLFGAITRLPDLCVFIGTHNSIFEQHRAVVEAAKMNIPTVGIVDSSSDPRLITYPIPGNDDSPCAIELYCTLFKKAIMTAKERRVQDKNIQEEQVKS</sequence>
<dbReference type="Gene3D" id="3.40.50.10490">
    <property type="entry name" value="Glucose-6-phosphate isomerase like protein, domain 1"/>
    <property type="match status" value="1"/>
</dbReference>
<keyword evidence="4" id="KW-0496">Mitochondrion</keyword>